<evidence type="ECO:0000259" key="2">
    <source>
        <dbReference type="Pfam" id="PF25372"/>
    </source>
</evidence>
<dbReference type="AlphaFoldDB" id="A0A498HYH3"/>
<dbReference type="GO" id="GO:0019005">
    <property type="term" value="C:SCF ubiquitin ligase complex"/>
    <property type="evidence" value="ECO:0007669"/>
    <property type="project" value="TreeGrafter"/>
</dbReference>
<reference evidence="3 4" key="1">
    <citation type="submission" date="2018-10" db="EMBL/GenBank/DDBJ databases">
        <title>A high-quality apple genome assembly.</title>
        <authorList>
            <person name="Hu J."/>
        </authorList>
    </citation>
    <scope>NUCLEOTIDE SEQUENCE [LARGE SCALE GENOMIC DNA]</scope>
    <source>
        <strain evidence="4">cv. HFTH1</strain>
        <tissue evidence="3">Young leaf</tissue>
    </source>
</reference>
<sequence length="305" mass="35113">MKGQKCNKFTVGFTLFQDPSGFMHQHLAPSVGNDTKSCVGSLSFFHLHQTQTLHTPLLYSAHPFDIFTDEIICTVLDHLDDDPLTRKSFSLVCKSFYFLERLHRKSLKPIRSELLHRVLHWYSSISHLDFSCCPRLTGAAAKAVAEAKNLEKLMLARCKLITDIGIGYVAVGWRKLRLLCLRWCICVTDMGVGSITMKCKELQSLDLSCMPIIEKCLPPILQLQHLEDLVLEGFLGIDDEGLATLNHICESLKTLNLSKYQNISRRRTSRSFPRCRWWLQGCCLSSPRRLAQRRSWWRQRRSCER</sequence>
<dbReference type="EMBL" id="RDQH01000341">
    <property type="protein sequence ID" value="RXH74625.1"/>
    <property type="molecule type" value="Genomic_DNA"/>
</dbReference>
<evidence type="ECO:0000259" key="1">
    <source>
        <dbReference type="Pfam" id="PF18511"/>
    </source>
</evidence>
<dbReference type="InterPro" id="IPR032675">
    <property type="entry name" value="LRR_dom_sf"/>
</dbReference>
<evidence type="ECO:0000313" key="4">
    <source>
        <dbReference type="Proteomes" id="UP000290289"/>
    </source>
</evidence>
<dbReference type="InterPro" id="IPR041567">
    <property type="entry name" value="COI1_F-box"/>
</dbReference>
<dbReference type="SMART" id="SM00367">
    <property type="entry name" value="LRR_CC"/>
    <property type="match status" value="3"/>
</dbReference>
<dbReference type="PANTHER" id="PTHR13318:SF37">
    <property type="entry name" value="F-BOX DOMAIN-CONTAINING PROTEIN"/>
    <property type="match status" value="1"/>
</dbReference>
<evidence type="ECO:0000313" key="3">
    <source>
        <dbReference type="EMBL" id="RXH74625.1"/>
    </source>
</evidence>
<dbReference type="CDD" id="cd22159">
    <property type="entry name" value="F-box_AtTIR1-like"/>
    <property type="match status" value="1"/>
</dbReference>
<accession>A0A498HYH3</accession>
<keyword evidence="4" id="KW-1185">Reference proteome</keyword>
<dbReference type="InterPro" id="IPR057207">
    <property type="entry name" value="FBXL15_LRR"/>
</dbReference>
<proteinExistence type="predicted"/>
<comment type="caution">
    <text evidence="3">The sequence shown here is derived from an EMBL/GenBank/DDBJ whole genome shotgun (WGS) entry which is preliminary data.</text>
</comment>
<dbReference type="Gene3D" id="3.80.10.10">
    <property type="entry name" value="Ribonuclease Inhibitor"/>
    <property type="match status" value="2"/>
</dbReference>
<dbReference type="InterPro" id="IPR006553">
    <property type="entry name" value="Leu-rich_rpt_Cys-con_subtyp"/>
</dbReference>
<feature type="domain" description="F-box/LRR-repeat protein 15-like leucin rich repeat" evidence="2">
    <location>
        <begin position="122"/>
        <end position="264"/>
    </location>
</feature>
<dbReference type="SUPFAM" id="SSF52047">
    <property type="entry name" value="RNI-like"/>
    <property type="match status" value="1"/>
</dbReference>
<dbReference type="Pfam" id="PF18511">
    <property type="entry name" value="F-box_5"/>
    <property type="match status" value="1"/>
</dbReference>
<dbReference type="PANTHER" id="PTHR13318">
    <property type="entry name" value="PARTNER OF PAIRED, ISOFORM B-RELATED"/>
    <property type="match status" value="1"/>
</dbReference>
<dbReference type="STRING" id="3750.A0A498HYH3"/>
<dbReference type="Proteomes" id="UP000290289">
    <property type="component" value="Chromosome 15"/>
</dbReference>
<organism evidence="3 4">
    <name type="scientific">Malus domestica</name>
    <name type="common">Apple</name>
    <name type="synonym">Pyrus malus</name>
    <dbReference type="NCBI Taxonomy" id="3750"/>
    <lineage>
        <taxon>Eukaryota</taxon>
        <taxon>Viridiplantae</taxon>
        <taxon>Streptophyta</taxon>
        <taxon>Embryophyta</taxon>
        <taxon>Tracheophyta</taxon>
        <taxon>Spermatophyta</taxon>
        <taxon>Magnoliopsida</taxon>
        <taxon>eudicotyledons</taxon>
        <taxon>Gunneridae</taxon>
        <taxon>Pentapetalae</taxon>
        <taxon>rosids</taxon>
        <taxon>fabids</taxon>
        <taxon>Rosales</taxon>
        <taxon>Rosaceae</taxon>
        <taxon>Amygdaloideae</taxon>
        <taxon>Maleae</taxon>
        <taxon>Malus</taxon>
    </lineage>
</organism>
<name>A0A498HYH3_MALDO</name>
<protein>
    <submittedName>
        <fullName evidence="3">Uncharacterized protein</fullName>
    </submittedName>
</protein>
<feature type="domain" description="COI1 F-box" evidence="1">
    <location>
        <begin position="67"/>
        <end position="105"/>
    </location>
</feature>
<dbReference type="GO" id="GO:0031146">
    <property type="term" value="P:SCF-dependent proteasomal ubiquitin-dependent protein catabolic process"/>
    <property type="evidence" value="ECO:0007669"/>
    <property type="project" value="TreeGrafter"/>
</dbReference>
<gene>
    <name evidence="3" type="ORF">DVH24_029346</name>
</gene>
<dbReference type="Pfam" id="PF25372">
    <property type="entry name" value="DUF7885"/>
    <property type="match status" value="1"/>
</dbReference>